<keyword evidence="1" id="KW-0472">Membrane</keyword>
<dbReference type="EMBL" id="BMFV01000001">
    <property type="protein sequence ID" value="GGH73177.1"/>
    <property type="molecule type" value="Genomic_DNA"/>
</dbReference>
<gene>
    <name evidence="2" type="ORF">GCM10007096_00140</name>
</gene>
<feature type="transmembrane region" description="Helical" evidence="1">
    <location>
        <begin position="165"/>
        <end position="189"/>
    </location>
</feature>
<name>A0A8J2ZRB4_9BACL</name>
<evidence type="ECO:0000256" key="1">
    <source>
        <dbReference type="SAM" id="Phobius"/>
    </source>
</evidence>
<dbReference type="InterPro" id="IPR009214">
    <property type="entry name" value="DUF1129"/>
</dbReference>
<feature type="transmembrane region" description="Helical" evidence="1">
    <location>
        <begin position="91"/>
        <end position="121"/>
    </location>
</feature>
<reference evidence="2" key="1">
    <citation type="journal article" date="2014" name="Int. J. Syst. Evol. Microbiol.">
        <title>Complete genome sequence of Corynebacterium casei LMG S-19264T (=DSM 44701T), isolated from a smear-ripened cheese.</title>
        <authorList>
            <consortium name="US DOE Joint Genome Institute (JGI-PGF)"/>
            <person name="Walter F."/>
            <person name="Albersmeier A."/>
            <person name="Kalinowski J."/>
            <person name="Ruckert C."/>
        </authorList>
    </citation>
    <scope>NUCLEOTIDE SEQUENCE</scope>
    <source>
        <strain evidence="2">CGMCC 1.12777</strain>
    </source>
</reference>
<dbReference type="Gene3D" id="1.10.1900.10">
    <property type="entry name" value="c-terminal domain of poly(a) binding protein"/>
    <property type="match status" value="1"/>
</dbReference>
<reference evidence="2" key="2">
    <citation type="submission" date="2020-09" db="EMBL/GenBank/DDBJ databases">
        <authorList>
            <person name="Sun Q."/>
            <person name="Zhou Y."/>
        </authorList>
    </citation>
    <scope>NUCLEOTIDE SEQUENCE</scope>
    <source>
        <strain evidence="2">CGMCC 1.12777</strain>
    </source>
</reference>
<proteinExistence type="predicted"/>
<feature type="transmembrane region" description="Helical" evidence="1">
    <location>
        <begin position="201"/>
        <end position="218"/>
    </location>
</feature>
<comment type="caution">
    <text evidence="2">The sequence shown here is derived from an EMBL/GenBank/DDBJ whole genome shotgun (WGS) entry which is preliminary data.</text>
</comment>
<dbReference type="PANTHER" id="PTHR41307:SF1">
    <property type="entry name" value="MEMBRANE PROTEIN"/>
    <property type="match status" value="1"/>
</dbReference>
<dbReference type="Pfam" id="PF06570">
    <property type="entry name" value="DUF1129"/>
    <property type="match status" value="1"/>
</dbReference>
<evidence type="ECO:0008006" key="4">
    <source>
        <dbReference type="Google" id="ProtNLM"/>
    </source>
</evidence>
<accession>A0A8J2ZRB4</accession>
<feature type="transmembrane region" description="Helical" evidence="1">
    <location>
        <begin position="127"/>
        <end position="153"/>
    </location>
</feature>
<protein>
    <recommendedName>
        <fullName evidence="4">DUF1129 family protein</fullName>
    </recommendedName>
</protein>
<keyword evidence="1" id="KW-0812">Transmembrane</keyword>
<keyword evidence="3" id="KW-1185">Reference proteome</keyword>
<keyword evidence="1" id="KW-1133">Transmembrane helix</keyword>
<dbReference type="PANTHER" id="PTHR41307">
    <property type="entry name" value="MEMBRANE PROTEIN-RELATED"/>
    <property type="match status" value="1"/>
</dbReference>
<dbReference type="AlphaFoldDB" id="A0A8J2ZRB4"/>
<dbReference type="Proteomes" id="UP000656813">
    <property type="component" value="Unassembled WGS sequence"/>
</dbReference>
<evidence type="ECO:0000313" key="2">
    <source>
        <dbReference type="EMBL" id="GGH73177.1"/>
    </source>
</evidence>
<dbReference type="RefSeq" id="WP_188494823.1">
    <property type="nucleotide sequence ID" value="NZ_BMFV01000001.1"/>
</dbReference>
<organism evidence="2 3">
    <name type="scientific">Pullulanibacillus pueri</name>
    <dbReference type="NCBI Taxonomy" id="1437324"/>
    <lineage>
        <taxon>Bacteria</taxon>
        <taxon>Bacillati</taxon>
        <taxon>Bacillota</taxon>
        <taxon>Bacilli</taxon>
        <taxon>Bacillales</taxon>
        <taxon>Sporolactobacillaceae</taxon>
        <taxon>Pullulanibacillus</taxon>
    </lineage>
</organism>
<dbReference type="SUPFAM" id="SSF158560">
    <property type="entry name" value="BH3980-like"/>
    <property type="match status" value="1"/>
</dbReference>
<evidence type="ECO:0000313" key="3">
    <source>
        <dbReference type="Proteomes" id="UP000656813"/>
    </source>
</evidence>
<sequence length="225" mass="25473">MHAKQLIEENNLKRNQLTEENEKYYEDMLIYIRTHLFISEQQTEELVMELLDHLIEAQEAGKSAQDVFGDDPKTYCDDMIKHLPKEKGKSAAVFIGYLILQFLGFFALASGAVTIIASFFTQVNPSIAIGSSLLTFIIDAGVIFAAIAFIFVWIRRSMFKRSNKIKDGIVIGSISAFTMAIFIFCPRLMPSFGYRIEIGGYDYLLAGLAIMVISKIINRKFQITQ</sequence>